<dbReference type="InterPro" id="IPR050300">
    <property type="entry name" value="GDXG_lipolytic_enzyme"/>
</dbReference>
<dbReference type="PROSITE" id="PS01174">
    <property type="entry name" value="LIPASE_GDXG_SER"/>
    <property type="match status" value="1"/>
</dbReference>
<comment type="similarity">
    <text evidence="1">Belongs to the 'GDXG' lipolytic enzyme family.</text>
</comment>
<dbReference type="GO" id="GO:0016787">
    <property type="term" value="F:hydrolase activity"/>
    <property type="evidence" value="ECO:0007669"/>
    <property type="project" value="UniProtKB-KW"/>
</dbReference>
<dbReference type="InterPro" id="IPR029058">
    <property type="entry name" value="AB_hydrolase_fold"/>
</dbReference>
<evidence type="ECO:0000256" key="2">
    <source>
        <dbReference type="ARBA" id="ARBA00022801"/>
    </source>
</evidence>
<dbReference type="PATRIC" id="fig|29311.18.peg.2347"/>
<name>A0A0I9XJ72_9MYCO</name>
<dbReference type="Pfam" id="PF07859">
    <property type="entry name" value="Abhydrolase_3"/>
    <property type="match status" value="1"/>
</dbReference>
<dbReference type="RefSeq" id="WP_047316276.1">
    <property type="nucleotide sequence ID" value="NZ_LDPQ01000024.1"/>
</dbReference>
<dbReference type="Proteomes" id="UP000036334">
    <property type="component" value="Unassembled WGS sequence"/>
</dbReference>
<organism evidence="5 6">
    <name type="scientific">Mycobacterium haemophilum</name>
    <dbReference type="NCBI Taxonomy" id="29311"/>
    <lineage>
        <taxon>Bacteria</taxon>
        <taxon>Bacillati</taxon>
        <taxon>Actinomycetota</taxon>
        <taxon>Actinomycetes</taxon>
        <taxon>Mycobacteriales</taxon>
        <taxon>Mycobacteriaceae</taxon>
        <taxon>Mycobacterium</taxon>
    </lineage>
</organism>
<dbReference type="OrthoDB" id="3181909at2"/>
<dbReference type="PROSITE" id="PS01173">
    <property type="entry name" value="LIPASE_GDXG_HIS"/>
    <property type="match status" value="1"/>
</dbReference>
<protein>
    <submittedName>
        <fullName evidence="5">Lipase</fullName>
    </submittedName>
</protein>
<accession>A0A0I9XJ72</accession>
<dbReference type="PANTHER" id="PTHR48081:SF8">
    <property type="entry name" value="ALPHA_BETA HYDROLASE FOLD-3 DOMAIN-CONTAINING PROTEIN-RELATED"/>
    <property type="match status" value="1"/>
</dbReference>
<evidence type="ECO:0000256" key="1">
    <source>
        <dbReference type="ARBA" id="ARBA00010515"/>
    </source>
</evidence>
<dbReference type="STRING" id="1202450.B586_13520"/>
<comment type="caution">
    <text evidence="5">The sequence shown here is derived from an EMBL/GenBank/DDBJ whole genome shotgun (WGS) entry which is preliminary data.</text>
</comment>
<proteinExistence type="inferred from homology"/>
<keyword evidence="2" id="KW-0378">Hydrolase</keyword>
<dbReference type="FunFam" id="3.40.50.1820:FF:000089">
    <property type="entry name" value="Alpha/beta hydrolase"/>
    <property type="match status" value="1"/>
</dbReference>
<reference evidence="5 6" key="1">
    <citation type="submission" date="2015-05" db="EMBL/GenBank/DDBJ databases">
        <title>Genome sequence of Mycobacterium haemophilum.</title>
        <authorList>
            <person name="Greninger A.L."/>
            <person name="Cunningham G."/>
            <person name="Miller S."/>
        </authorList>
    </citation>
    <scope>NUCLEOTIDE SEQUENCE [LARGE SCALE GENOMIC DNA]</scope>
    <source>
        <strain evidence="6">UC1</strain>
    </source>
</reference>
<evidence type="ECO:0000313" key="6">
    <source>
        <dbReference type="Proteomes" id="UP000036334"/>
    </source>
</evidence>
<evidence type="ECO:0000313" key="5">
    <source>
        <dbReference type="EMBL" id="KLO34873.1"/>
    </source>
</evidence>
<feature type="active site" evidence="3">
    <location>
        <position position="169"/>
    </location>
</feature>
<evidence type="ECO:0000256" key="3">
    <source>
        <dbReference type="PROSITE-ProRule" id="PRU10038"/>
    </source>
</evidence>
<keyword evidence="6" id="KW-1185">Reference proteome</keyword>
<dbReference type="AlphaFoldDB" id="A0A0I9XJ72"/>
<dbReference type="Gene3D" id="3.40.50.1820">
    <property type="entry name" value="alpha/beta hydrolase"/>
    <property type="match status" value="1"/>
</dbReference>
<dbReference type="InterPro" id="IPR033140">
    <property type="entry name" value="Lipase_GDXG_put_SER_AS"/>
</dbReference>
<dbReference type="EMBL" id="LDPR01000020">
    <property type="protein sequence ID" value="KLO34873.1"/>
    <property type="molecule type" value="Genomic_DNA"/>
</dbReference>
<dbReference type="InterPro" id="IPR013094">
    <property type="entry name" value="AB_hydrolase_3"/>
</dbReference>
<dbReference type="SUPFAM" id="SSF53474">
    <property type="entry name" value="alpha/beta-Hydrolases"/>
    <property type="match status" value="1"/>
</dbReference>
<feature type="domain" description="Alpha/beta hydrolase fold-3" evidence="4">
    <location>
        <begin position="91"/>
        <end position="305"/>
    </location>
</feature>
<dbReference type="PANTHER" id="PTHR48081">
    <property type="entry name" value="AB HYDROLASE SUPERFAMILY PROTEIN C4A8.06C"/>
    <property type="match status" value="1"/>
</dbReference>
<evidence type="ECO:0000259" key="4">
    <source>
        <dbReference type="Pfam" id="PF07859"/>
    </source>
</evidence>
<gene>
    <name evidence="5" type="ORF">ABH38_17640</name>
</gene>
<sequence>MPSLDSTADEKPGIDPILLKVLDAVPFRLSAGDGIEAVRQRLRDLPRRMVHPELRVEDRAIPGPAGPVDIRIYWPPTNPGRSTGSYRPPVVLYFHGGGFVMGDLDTHDGSSRLHAVGADAIVVSVEYRLAPEHPYPAAIEDAWAATLWVAKHGPEIGGDTARMAVAGDSAGGTIAAVIAQCARDNAYRGAYRGGPPLAFQLLWYPSTLWDQSLPSFQENATAPILDVEAIAAFSRWYAGEIDLSNPPADMAPGRAENLADLTAAYIGVAGYDPLRDDGIRYGELLAAAGVPVEVHNAETMVHGYLGYAGVVPAATAALDRGLAALRAALH</sequence>
<dbReference type="InterPro" id="IPR002168">
    <property type="entry name" value="Lipase_GDXG_HIS_AS"/>
</dbReference>